<dbReference type="InterPro" id="IPR036413">
    <property type="entry name" value="YaeB-like_sf"/>
</dbReference>
<comment type="caution">
    <text evidence="5">The sequence shown here is derived from an EMBL/GenBank/DDBJ whole genome shotgun (WGS) entry which is preliminary data.</text>
</comment>
<evidence type="ECO:0000256" key="2">
    <source>
        <dbReference type="ARBA" id="ARBA00033753"/>
    </source>
</evidence>
<feature type="region of interest" description="Disordered" evidence="3">
    <location>
        <begin position="71"/>
        <end position="96"/>
    </location>
</feature>
<evidence type="ECO:0000256" key="3">
    <source>
        <dbReference type="SAM" id="MobiDB-lite"/>
    </source>
</evidence>
<proteinExistence type="inferred from homology"/>
<comment type="similarity">
    <text evidence="2">Belongs to the tRNA methyltransferase O family.</text>
</comment>
<dbReference type="PROSITE" id="PS01318">
    <property type="entry name" value="TSAA_1"/>
    <property type="match status" value="1"/>
</dbReference>
<protein>
    <recommendedName>
        <fullName evidence="4">TsaA-like domain-containing protein</fullName>
    </recommendedName>
</protein>
<dbReference type="PANTHER" id="PTHR12818:SF0">
    <property type="entry name" value="TRNA (ADENINE(37)-N6)-METHYLTRANSFERASE"/>
    <property type="match status" value="1"/>
</dbReference>
<organism evidence="5">
    <name type="scientific">hydrocarbon metagenome</name>
    <dbReference type="NCBI Taxonomy" id="938273"/>
    <lineage>
        <taxon>unclassified sequences</taxon>
        <taxon>metagenomes</taxon>
        <taxon>ecological metagenomes</taxon>
    </lineage>
</organism>
<dbReference type="PROSITE" id="PS51668">
    <property type="entry name" value="TSAA_2"/>
    <property type="match status" value="1"/>
</dbReference>
<accession>A0A0W8G414</accession>
<dbReference type="SUPFAM" id="SSF118196">
    <property type="entry name" value="YaeB-like"/>
    <property type="match status" value="1"/>
</dbReference>
<keyword evidence="1" id="KW-0949">S-adenosyl-L-methionine</keyword>
<evidence type="ECO:0000259" key="4">
    <source>
        <dbReference type="PROSITE" id="PS51668"/>
    </source>
</evidence>
<feature type="domain" description="TsaA-like" evidence="4">
    <location>
        <begin position="6"/>
        <end position="139"/>
    </location>
</feature>
<dbReference type="PANTHER" id="PTHR12818">
    <property type="entry name" value="TRNA (ADENINE(37)-N6)-METHYLTRANSFERASE"/>
    <property type="match status" value="1"/>
</dbReference>
<dbReference type="InterPro" id="IPR036414">
    <property type="entry name" value="YaeB_N_sf"/>
</dbReference>
<dbReference type="Gene3D" id="2.40.30.70">
    <property type="entry name" value="YaeB-like"/>
    <property type="match status" value="1"/>
</dbReference>
<name>A0A0W8G414_9ZZZZ</name>
<gene>
    <name evidence="5" type="ORF">ASZ90_002922</name>
</gene>
<dbReference type="Pfam" id="PF01980">
    <property type="entry name" value="TrmO_N"/>
    <property type="match status" value="1"/>
</dbReference>
<dbReference type="NCBIfam" id="TIGR00104">
    <property type="entry name" value="tRNA_TsaA"/>
    <property type="match status" value="1"/>
</dbReference>
<dbReference type="InterPro" id="IPR023368">
    <property type="entry name" value="UPF0066_cons_site"/>
</dbReference>
<sequence>MIDATLRLIGTVRSELRDRKGAPKNESEGAPPAAIVLDPAYLEGLEGLAIGQEIFVLTWLHLSDRDVLKVHPRNDKTRPKRGVFSTRSPARPNPIGQHRVRITGIEDGGTVHVDALEAVDGTPVVDIKPAGRPYMSPSDTA</sequence>
<reference evidence="5" key="1">
    <citation type="journal article" date="2015" name="Proc. Natl. Acad. Sci. U.S.A.">
        <title>Networks of energetic and metabolic interactions define dynamics in microbial communities.</title>
        <authorList>
            <person name="Embree M."/>
            <person name="Liu J.K."/>
            <person name="Al-Bassam M.M."/>
            <person name="Zengler K."/>
        </authorList>
    </citation>
    <scope>NUCLEOTIDE SEQUENCE</scope>
</reference>
<dbReference type="CDD" id="cd09281">
    <property type="entry name" value="UPF0066"/>
    <property type="match status" value="1"/>
</dbReference>
<evidence type="ECO:0000256" key="1">
    <source>
        <dbReference type="ARBA" id="ARBA00022691"/>
    </source>
</evidence>
<dbReference type="InterPro" id="IPR023370">
    <property type="entry name" value="TrmO-like_N"/>
</dbReference>
<dbReference type="EMBL" id="LNQE01000348">
    <property type="protein sequence ID" value="KUG27235.1"/>
    <property type="molecule type" value="Genomic_DNA"/>
</dbReference>
<dbReference type="InterPro" id="IPR040372">
    <property type="entry name" value="YaeB-like"/>
</dbReference>
<evidence type="ECO:0000313" key="5">
    <source>
        <dbReference type="EMBL" id="KUG27235.1"/>
    </source>
</evidence>
<dbReference type="AlphaFoldDB" id="A0A0W8G414"/>